<dbReference type="Proteomes" id="UP000570493">
    <property type="component" value="Unassembled WGS sequence"/>
</dbReference>
<reference evidence="1" key="1">
    <citation type="submission" date="2020-04" db="EMBL/GenBank/DDBJ databases">
        <title>Genome Sequencing for Pseudoaltermonas arctica.</title>
        <authorList>
            <person name="Elkins N.S."/>
        </authorList>
    </citation>
    <scope>NUCLEOTIDE SEQUENCE [LARGE SCALE GENOMIC DNA]</scope>
    <source>
        <strain evidence="1">NEC-BIFX-2020_0012</strain>
    </source>
</reference>
<dbReference type="InterPro" id="IPR010260">
    <property type="entry name" value="AlpA"/>
</dbReference>
<comment type="caution">
    <text evidence="1">The sequence shown here is derived from an EMBL/GenBank/DDBJ whole genome shotgun (WGS) entry which is preliminary data.</text>
</comment>
<dbReference type="EMBL" id="JABBMT010000024">
    <property type="protein sequence ID" value="NMM41884.1"/>
    <property type="molecule type" value="Genomic_DNA"/>
</dbReference>
<name>A0A7Y0DUJ7_9GAMM</name>
<dbReference type="AlphaFoldDB" id="A0A7Y0DUJ7"/>
<gene>
    <name evidence="1" type="ORF">HHO47_13930</name>
</gene>
<proteinExistence type="predicted"/>
<organism evidence="1 2">
    <name type="scientific">Pseudoalteromonas arctica</name>
    <dbReference type="NCBI Taxonomy" id="394751"/>
    <lineage>
        <taxon>Bacteria</taxon>
        <taxon>Pseudomonadati</taxon>
        <taxon>Pseudomonadota</taxon>
        <taxon>Gammaproteobacteria</taxon>
        <taxon>Alteromonadales</taxon>
        <taxon>Pseudoalteromonadaceae</taxon>
        <taxon>Pseudoalteromonas</taxon>
    </lineage>
</organism>
<sequence length="85" mass="9383">MYTEKTELKIIRKPEVLALFGLSNASLYRQITANIFPPAFSLGCRATGWYEHEVKQVIAARGAGKTDEEVKTLVSELVAARKSAV</sequence>
<dbReference type="Pfam" id="PF05930">
    <property type="entry name" value="Phage_AlpA"/>
    <property type="match status" value="1"/>
</dbReference>
<accession>A0A7Y0DUJ7</accession>
<dbReference type="Gene3D" id="1.10.238.160">
    <property type="match status" value="1"/>
</dbReference>
<dbReference type="RefSeq" id="WP_029774097.1">
    <property type="nucleotide sequence ID" value="NZ_JABBMT010000024.1"/>
</dbReference>
<keyword evidence="2" id="KW-1185">Reference proteome</keyword>
<evidence type="ECO:0000313" key="2">
    <source>
        <dbReference type="Proteomes" id="UP000570493"/>
    </source>
</evidence>
<evidence type="ECO:0000313" key="1">
    <source>
        <dbReference type="EMBL" id="NMM41884.1"/>
    </source>
</evidence>
<protein>
    <submittedName>
        <fullName evidence="1">AlpA family phage regulatory protein</fullName>
    </submittedName>
</protein>